<protein>
    <submittedName>
        <fullName evidence="2">Uncharacterized protein</fullName>
    </submittedName>
</protein>
<evidence type="ECO:0000313" key="3">
    <source>
        <dbReference type="Proteomes" id="UP001176941"/>
    </source>
</evidence>
<name>A0ABN8ZHS3_RANTA</name>
<accession>A0ABN8ZHS3</accession>
<feature type="compositionally biased region" description="Polar residues" evidence="1">
    <location>
        <begin position="1"/>
        <end position="11"/>
    </location>
</feature>
<keyword evidence="3" id="KW-1185">Reference proteome</keyword>
<dbReference type="EMBL" id="OX459969">
    <property type="protein sequence ID" value="CAI9172541.1"/>
    <property type="molecule type" value="Genomic_DNA"/>
</dbReference>
<organism evidence="2 3">
    <name type="scientific">Rangifer tarandus platyrhynchus</name>
    <name type="common">Svalbard reindeer</name>
    <dbReference type="NCBI Taxonomy" id="3082113"/>
    <lineage>
        <taxon>Eukaryota</taxon>
        <taxon>Metazoa</taxon>
        <taxon>Chordata</taxon>
        <taxon>Craniata</taxon>
        <taxon>Vertebrata</taxon>
        <taxon>Euteleostomi</taxon>
        <taxon>Mammalia</taxon>
        <taxon>Eutheria</taxon>
        <taxon>Laurasiatheria</taxon>
        <taxon>Artiodactyla</taxon>
        <taxon>Ruminantia</taxon>
        <taxon>Pecora</taxon>
        <taxon>Cervidae</taxon>
        <taxon>Odocoileinae</taxon>
        <taxon>Rangifer</taxon>
    </lineage>
</organism>
<feature type="region of interest" description="Disordered" evidence="1">
    <location>
        <begin position="132"/>
        <end position="154"/>
    </location>
</feature>
<evidence type="ECO:0000313" key="2">
    <source>
        <dbReference type="EMBL" id="CAI9172541.1"/>
    </source>
</evidence>
<sequence>MQEFCPTSATPLHQPLATRASPGDTTHQVHFVLRMPLSSMPVGRSRGRGSAGKGVESHGALAGCRAPAALPGHSHSQGAACSGEGAGQPCPLLQGSFDPRAWREEGLQLQQSPLPSLARAALLRPSVTLVASVSAPERRPLPGLPPVSPPPALS</sequence>
<reference evidence="2" key="1">
    <citation type="submission" date="2023-04" db="EMBL/GenBank/DDBJ databases">
        <authorList>
            <consortium name="ELIXIR-Norway"/>
        </authorList>
    </citation>
    <scope>NUCLEOTIDE SEQUENCE [LARGE SCALE GENOMIC DNA]</scope>
</reference>
<dbReference type="Proteomes" id="UP001176941">
    <property type="component" value="Chromosome 33"/>
</dbReference>
<evidence type="ECO:0000256" key="1">
    <source>
        <dbReference type="SAM" id="MobiDB-lite"/>
    </source>
</evidence>
<gene>
    <name evidence="2" type="ORF">MRATA1EN1_LOCUS21503</name>
</gene>
<feature type="compositionally biased region" description="Pro residues" evidence="1">
    <location>
        <begin position="142"/>
        <end position="154"/>
    </location>
</feature>
<proteinExistence type="predicted"/>
<feature type="region of interest" description="Disordered" evidence="1">
    <location>
        <begin position="70"/>
        <end position="97"/>
    </location>
</feature>
<feature type="region of interest" description="Disordered" evidence="1">
    <location>
        <begin position="1"/>
        <end position="23"/>
    </location>
</feature>